<feature type="repeat" description="TPR" evidence="1">
    <location>
        <begin position="19"/>
        <end position="52"/>
    </location>
</feature>
<comment type="caution">
    <text evidence="2">The sequence shown here is derived from an EMBL/GenBank/DDBJ whole genome shotgun (WGS) entry which is preliminary data.</text>
</comment>
<organism evidence="2 3">
    <name type="scientific">Lagenidium giganteum</name>
    <dbReference type="NCBI Taxonomy" id="4803"/>
    <lineage>
        <taxon>Eukaryota</taxon>
        <taxon>Sar</taxon>
        <taxon>Stramenopiles</taxon>
        <taxon>Oomycota</taxon>
        <taxon>Peronosporomycetes</taxon>
        <taxon>Pythiales</taxon>
        <taxon>Pythiaceae</taxon>
    </lineage>
</organism>
<dbReference type="EMBL" id="DAKRPA010000004">
    <property type="protein sequence ID" value="DBA04939.1"/>
    <property type="molecule type" value="Genomic_DNA"/>
</dbReference>
<dbReference type="AlphaFoldDB" id="A0AAV2ZK97"/>
<dbReference type="SUPFAM" id="SSF48452">
    <property type="entry name" value="TPR-like"/>
    <property type="match status" value="1"/>
</dbReference>
<gene>
    <name evidence="2" type="ORF">N0F65_006941</name>
</gene>
<name>A0AAV2ZK97_9STRA</name>
<dbReference type="PROSITE" id="PS50005">
    <property type="entry name" value="TPR"/>
    <property type="match status" value="1"/>
</dbReference>
<dbReference type="Gene3D" id="1.25.40.10">
    <property type="entry name" value="Tetratricopeptide repeat domain"/>
    <property type="match status" value="1"/>
</dbReference>
<proteinExistence type="predicted"/>
<dbReference type="Proteomes" id="UP001146120">
    <property type="component" value="Unassembled WGS sequence"/>
</dbReference>
<keyword evidence="3" id="KW-1185">Reference proteome</keyword>
<protein>
    <submittedName>
        <fullName evidence="2">Uncharacterized protein</fullName>
    </submittedName>
</protein>
<reference evidence="2" key="2">
    <citation type="journal article" date="2023" name="Microbiol Resour">
        <title>Decontamination and Annotation of the Draft Genome Sequence of the Oomycete Lagenidium giganteum ARSEF 373.</title>
        <authorList>
            <person name="Morgan W.R."/>
            <person name="Tartar A."/>
        </authorList>
    </citation>
    <scope>NUCLEOTIDE SEQUENCE</scope>
    <source>
        <strain evidence="2">ARSEF 373</strain>
    </source>
</reference>
<evidence type="ECO:0000313" key="2">
    <source>
        <dbReference type="EMBL" id="DBA04939.1"/>
    </source>
</evidence>
<dbReference type="InterPro" id="IPR019734">
    <property type="entry name" value="TPR_rpt"/>
</dbReference>
<keyword evidence="1" id="KW-0802">TPR repeat</keyword>
<accession>A0AAV2ZK97</accession>
<evidence type="ECO:0000313" key="3">
    <source>
        <dbReference type="Proteomes" id="UP001146120"/>
    </source>
</evidence>
<sequence>MQQYSKLIRLQAEPPKIMAIFYARRSTLLAALERYDEALKDADQVLVLDPKATIVRALVG</sequence>
<dbReference type="InterPro" id="IPR011990">
    <property type="entry name" value="TPR-like_helical_dom_sf"/>
</dbReference>
<evidence type="ECO:0000256" key="1">
    <source>
        <dbReference type="PROSITE-ProRule" id="PRU00339"/>
    </source>
</evidence>
<reference evidence="2" key="1">
    <citation type="submission" date="2022-11" db="EMBL/GenBank/DDBJ databases">
        <authorList>
            <person name="Morgan W.R."/>
            <person name="Tartar A."/>
        </authorList>
    </citation>
    <scope>NUCLEOTIDE SEQUENCE</scope>
    <source>
        <strain evidence="2">ARSEF 373</strain>
    </source>
</reference>